<evidence type="ECO:0000256" key="1">
    <source>
        <dbReference type="ARBA" id="ARBA00009437"/>
    </source>
</evidence>
<name>Q2INZ1_ANADE</name>
<accession>Q2INZ1</accession>
<dbReference type="Gene3D" id="1.10.10.10">
    <property type="entry name" value="Winged helix-like DNA-binding domain superfamily/Winged helix DNA-binding domain"/>
    <property type="match status" value="1"/>
</dbReference>
<dbReference type="InterPro" id="IPR036390">
    <property type="entry name" value="WH_DNA-bd_sf"/>
</dbReference>
<dbReference type="HOGENOM" id="CLU_039613_16_2_7"/>
<keyword evidence="4" id="KW-0804">Transcription</keyword>
<dbReference type="FunFam" id="3.40.190.290:FF:000001">
    <property type="entry name" value="Transcriptional regulator, LysR family"/>
    <property type="match status" value="1"/>
</dbReference>
<dbReference type="InterPro" id="IPR005119">
    <property type="entry name" value="LysR_subst-bd"/>
</dbReference>
<keyword evidence="2" id="KW-0805">Transcription regulation</keyword>
<evidence type="ECO:0000256" key="3">
    <source>
        <dbReference type="ARBA" id="ARBA00023125"/>
    </source>
</evidence>
<dbReference type="InterPro" id="IPR036388">
    <property type="entry name" value="WH-like_DNA-bd_sf"/>
</dbReference>
<dbReference type="PROSITE" id="PS50931">
    <property type="entry name" value="HTH_LYSR"/>
    <property type="match status" value="1"/>
</dbReference>
<dbReference type="CDD" id="cd08422">
    <property type="entry name" value="PBP2_CrgA_like"/>
    <property type="match status" value="1"/>
</dbReference>
<dbReference type="PANTHER" id="PTHR30537">
    <property type="entry name" value="HTH-TYPE TRANSCRIPTIONAL REGULATOR"/>
    <property type="match status" value="1"/>
</dbReference>
<dbReference type="OrthoDB" id="5416547at2"/>
<dbReference type="KEGG" id="ade:Adeh_0746"/>
<dbReference type="GO" id="GO:0003700">
    <property type="term" value="F:DNA-binding transcription factor activity"/>
    <property type="evidence" value="ECO:0007669"/>
    <property type="project" value="InterPro"/>
</dbReference>
<dbReference type="PANTHER" id="PTHR30537:SF5">
    <property type="entry name" value="HTH-TYPE TRANSCRIPTIONAL ACTIVATOR TTDR-RELATED"/>
    <property type="match status" value="1"/>
</dbReference>
<evidence type="ECO:0000256" key="4">
    <source>
        <dbReference type="ARBA" id="ARBA00023163"/>
    </source>
</evidence>
<evidence type="ECO:0000313" key="6">
    <source>
        <dbReference type="EMBL" id="ABC80521.1"/>
    </source>
</evidence>
<proteinExistence type="inferred from homology"/>
<gene>
    <name evidence="6" type="ordered locus">Adeh_0746</name>
</gene>
<feature type="domain" description="HTH lysR-type" evidence="5">
    <location>
        <begin position="2"/>
        <end position="59"/>
    </location>
</feature>
<evidence type="ECO:0000313" key="7">
    <source>
        <dbReference type="Proteomes" id="UP000001935"/>
    </source>
</evidence>
<keyword evidence="3" id="KW-0238">DNA-binding</keyword>
<dbReference type="InterPro" id="IPR000847">
    <property type="entry name" value="LysR_HTH_N"/>
</dbReference>
<dbReference type="Proteomes" id="UP000001935">
    <property type="component" value="Chromosome"/>
</dbReference>
<dbReference type="Pfam" id="PF00126">
    <property type="entry name" value="HTH_1"/>
    <property type="match status" value="1"/>
</dbReference>
<dbReference type="STRING" id="290397.Adeh_0746"/>
<sequence length="306" mass="33184">MLSLAAIQLFAATVEAGSFAAAARRLRVTPSAVSRRVAQLERALGAPLLARTTRALSLTDDGRAFHDRCLRILEELREAQDAIARSAGRPSGLLRVDAPVGLGRALLAPTLPRLLDRHPDLRIALTLRNAFIDPVAEGIDVTVRMGRLSDSTLIARRLGERRILVCAAPAYLRRHGSPRTPHELARHACLGYLRDGRPDPYRFVAGEGTHDVEVDGPFHSDDAEALREAAVAGKGIVALFDFVVADALASGKLVQVLEDHPLAPFPVHALYAPNRHLLPKVRVLLDHLSEVLEGRRPRAGRRPAAG</sequence>
<dbReference type="RefSeq" id="WP_011419804.1">
    <property type="nucleotide sequence ID" value="NC_007760.1"/>
</dbReference>
<comment type="similarity">
    <text evidence="1">Belongs to the LysR transcriptional regulatory family.</text>
</comment>
<evidence type="ECO:0000256" key="2">
    <source>
        <dbReference type="ARBA" id="ARBA00023015"/>
    </source>
</evidence>
<dbReference type="EMBL" id="CP000251">
    <property type="protein sequence ID" value="ABC80521.1"/>
    <property type="molecule type" value="Genomic_DNA"/>
</dbReference>
<organism evidence="6 7">
    <name type="scientific">Anaeromyxobacter dehalogenans (strain 2CP-C)</name>
    <dbReference type="NCBI Taxonomy" id="290397"/>
    <lineage>
        <taxon>Bacteria</taxon>
        <taxon>Pseudomonadati</taxon>
        <taxon>Myxococcota</taxon>
        <taxon>Myxococcia</taxon>
        <taxon>Myxococcales</taxon>
        <taxon>Cystobacterineae</taxon>
        <taxon>Anaeromyxobacteraceae</taxon>
        <taxon>Anaeromyxobacter</taxon>
    </lineage>
</organism>
<dbReference type="Pfam" id="PF03466">
    <property type="entry name" value="LysR_substrate"/>
    <property type="match status" value="1"/>
</dbReference>
<reference evidence="6" key="1">
    <citation type="submission" date="2006-01" db="EMBL/GenBank/DDBJ databases">
        <title>Complete sequence of Anaeromyxobacter dehalogenans 2CP-C.</title>
        <authorList>
            <consortium name="US DOE Joint Genome Institute"/>
            <person name="Copeland A."/>
            <person name="Lucas S."/>
            <person name="Lapidus A."/>
            <person name="Barry K."/>
            <person name="Detter J.C."/>
            <person name="Glavina T."/>
            <person name="Hammon N."/>
            <person name="Israni S."/>
            <person name="Pitluck S."/>
            <person name="Brettin T."/>
            <person name="Bruce D."/>
            <person name="Han C."/>
            <person name="Tapia R."/>
            <person name="Gilna P."/>
            <person name="Kiss H."/>
            <person name="Schmutz J."/>
            <person name="Larimer F."/>
            <person name="Land M."/>
            <person name="Kyrpides N."/>
            <person name="Anderson I."/>
            <person name="Sanford R.A."/>
            <person name="Ritalahti K.M."/>
            <person name="Thomas H.S."/>
            <person name="Kirby J.R."/>
            <person name="Zhulin I.B."/>
            <person name="Loeffler F.E."/>
            <person name="Richardson P."/>
        </authorList>
    </citation>
    <scope>NUCLEOTIDE SEQUENCE</scope>
    <source>
        <strain evidence="6">2CP-C</strain>
    </source>
</reference>
<protein>
    <submittedName>
        <fullName evidence="6">Transcriptional regulator, LysR family</fullName>
    </submittedName>
</protein>
<dbReference type="Gene3D" id="3.40.190.290">
    <property type="match status" value="1"/>
</dbReference>
<evidence type="ECO:0000259" key="5">
    <source>
        <dbReference type="PROSITE" id="PS50931"/>
    </source>
</evidence>
<dbReference type="GO" id="GO:0003677">
    <property type="term" value="F:DNA binding"/>
    <property type="evidence" value="ECO:0007669"/>
    <property type="project" value="UniProtKB-KW"/>
</dbReference>
<dbReference type="PRINTS" id="PR00039">
    <property type="entry name" value="HTHLYSR"/>
</dbReference>
<dbReference type="FunFam" id="1.10.10.10:FF:000001">
    <property type="entry name" value="LysR family transcriptional regulator"/>
    <property type="match status" value="1"/>
</dbReference>
<dbReference type="SUPFAM" id="SSF53850">
    <property type="entry name" value="Periplasmic binding protein-like II"/>
    <property type="match status" value="1"/>
</dbReference>
<dbReference type="InterPro" id="IPR058163">
    <property type="entry name" value="LysR-type_TF_proteobact-type"/>
</dbReference>
<dbReference type="eggNOG" id="COG0583">
    <property type="taxonomic scope" value="Bacteria"/>
</dbReference>
<dbReference type="AlphaFoldDB" id="Q2INZ1"/>
<dbReference type="SUPFAM" id="SSF46785">
    <property type="entry name" value="Winged helix' DNA-binding domain"/>
    <property type="match status" value="1"/>
</dbReference>